<dbReference type="CDD" id="cd03510">
    <property type="entry name" value="Rhizobitoxine-FADS-like"/>
    <property type="match status" value="1"/>
</dbReference>
<feature type="domain" description="Fatty acid desaturase" evidence="2">
    <location>
        <begin position="53"/>
        <end position="315"/>
    </location>
</feature>
<evidence type="ECO:0000313" key="3">
    <source>
        <dbReference type="EMBL" id="PRQ04842.1"/>
    </source>
</evidence>
<name>A0A2S9YIG2_9BACT</name>
<dbReference type="Pfam" id="PF00487">
    <property type="entry name" value="FA_desaturase"/>
    <property type="match status" value="1"/>
</dbReference>
<proteinExistence type="predicted"/>
<keyword evidence="1" id="KW-1133">Transmembrane helix</keyword>
<evidence type="ECO:0000256" key="1">
    <source>
        <dbReference type="SAM" id="Phobius"/>
    </source>
</evidence>
<evidence type="ECO:0000259" key="2">
    <source>
        <dbReference type="Pfam" id="PF00487"/>
    </source>
</evidence>
<dbReference type="Proteomes" id="UP000238823">
    <property type="component" value="Unassembled WGS sequence"/>
</dbReference>
<dbReference type="RefSeq" id="WP_106091912.1">
    <property type="nucleotide sequence ID" value="NZ_PVNL01000101.1"/>
</dbReference>
<dbReference type="GO" id="GO:0008610">
    <property type="term" value="P:lipid biosynthetic process"/>
    <property type="evidence" value="ECO:0007669"/>
    <property type="project" value="UniProtKB-ARBA"/>
</dbReference>
<dbReference type="EMBL" id="PVNL01000101">
    <property type="protein sequence ID" value="PRQ04842.1"/>
    <property type="molecule type" value="Genomic_DNA"/>
</dbReference>
<feature type="transmembrane region" description="Helical" evidence="1">
    <location>
        <begin position="54"/>
        <end position="75"/>
    </location>
</feature>
<dbReference type="GO" id="GO:0016020">
    <property type="term" value="C:membrane"/>
    <property type="evidence" value="ECO:0007669"/>
    <property type="project" value="TreeGrafter"/>
</dbReference>
<dbReference type="PANTHER" id="PTHR19353:SF19">
    <property type="entry name" value="DELTA(5) FATTY ACID DESATURASE C-RELATED"/>
    <property type="match status" value="1"/>
</dbReference>
<feature type="transmembrane region" description="Helical" evidence="1">
    <location>
        <begin position="30"/>
        <end position="48"/>
    </location>
</feature>
<keyword evidence="1" id="KW-0812">Transmembrane</keyword>
<dbReference type="AlphaFoldDB" id="A0A2S9YIG2"/>
<evidence type="ECO:0000313" key="4">
    <source>
        <dbReference type="Proteomes" id="UP000238823"/>
    </source>
</evidence>
<dbReference type="InterPro" id="IPR012171">
    <property type="entry name" value="Fatty_acid_desaturase"/>
</dbReference>
<dbReference type="GO" id="GO:0016717">
    <property type="term" value="F:oxidoreductase activity, acting on paired donors, with oxidation of a pair of donors resulting in the reduction of molecular oxygen to two molecules of water"/>
    <property type="evidence" value="ECO:0007669"/>
    <property type="project" value="TreeGrafter"/>
</dbReference>
<accession>A0A2S9YIG2</accession>
<dbReference type="InterPro" id="IPR005804">
    <property type="entry name" value="FA_desaturase_dom"/>
</dbReference>
<feature type="transmembrane region" description="Helical" evidence="1">
    <location>
        <begin position="195"/>
        <end position="215"/>
    </location>
</feature>
<dbReference type="PANTHER" id="PTHR19353">
    <property type="entry name" value="FATTY ACID DESATURASE 2"/>
    <property type="match status" value="1"/>
</dbReference>
<comment type="caution">
    <text evidence="3">The sequence shown here is derived from an EMBL/GenBank/DDBJ whole genome shotgun (WGS) entry which is preliminary data.</text>
</comment>
<organism evidence="3 4">
    <name type="scientific">Enhygromyxa salina</name>
    <dbReference type="NCBI Taxonomy" id="215803"/>
    <lineage>
        <taxon>Bacteria</taxon>
        <taxon>Pseudomonadati</taxon>
        <taxon>Myxococcota</taxon>
        <taxon>Polyangia</taxon>
        <taxon>Nannocystales</taxon>
        <taxon>Nannocystaceae</taxon>
        <taxon>Enhygromyxa</taxon>
    </lineage>
</organism>
<reference evidence="3 4" key="1">
    <citation type="submission" date="2018-03" db="EMBL/GenBank/DDBJ databases">
        <title>Draft Genome Sequences of the Obligatory Marine Myxobacteria Enhygromyxa salina SWB007.</title>
        <authorList>
            <person name="Poehlein A."/>
            <person name="Moghaddam J.A."/>
            <person name="Harms H."/>
            <person name="Alanjari M."/>
            <person name="Koenig G.M."/>
            <person name="Daniel R."/>
            <person name="Schaeberle T.F."/>
        </authorList>
    </citation>
    <scope>NUCLEOTIDE SEQUENCE [LARGE SCALE GENOMIC DNA]</scope>
    <source>
        <strain evidence="3 4">SWB007</strain>
    </source>
</reference>
<gene>
    <name evidence="3" type="ORF">ENSA7_50150</name>
</gene>
<protein>
    <submittedName>
        <fullName evidence="3">Fatty acid desaturase</fullName>
    </submittedName>
</protein>
<sequence length="333" mass="36794">MTTRARPRGVTDFLTAAEIRELTERSDARGFMAVATSWGMIAASFALVGLHPRWWTIVIALIVIGGRQLGLSILMHDAAHRSLFRTRRLNLVIGQWLCAAPGWTSLARYRAHHLRHHAHTNEPDDPDLALVAPFPISRASLARKFARDLSGLTGLKRVVALLAMDFGVLEYTASVTITRIDQRGRSVVDVARCGLRNFGPVLLTNVALGLLLRAAGHGELYMLWVGAYLTSFSLFLRIRAMAEHACTQPPAESGPAPRATVFFNTRTTQANLIARLTVAPHAVNYHLEHHLLPTVPLYSVSRMHRLLRERGALAGCHVSSSYRAMLRTVTTAH</sequence>
<dbReference type="OrthoDB" id="9800167at2"/>
<feature type="transmembrane region" description="Helical" evidence="1">
    <location>
        <begin position="221"/>
        <end position="238"/>
    </location>
</feature>
<keyword evidence="1" id="KW-0472">Membrane</keyword>